<evidence type="ECO:0000259" key="1">
    <source>
        <dbReference type="Pfam" id="PF00534"/>
    </source>
</evidence>
<dbReference type="GO" id="GO:0016757">
    <property type="term" value="F:glycosyltransferase activity"/>
    <property type="evidence" value="ECO:0007669"/>
    <property type="project" value="InterPro"/>
</dbReference>
<sequence>MKKVLFTATVDSHILNFHIPYLNWFKKEGYEVHVASNGNSDIPCVDVKHNITFERSPFKLTNLQAYKKLGKIINDNKYELIHCNTPVASVLTRLAAKKARKKGTKVIYTAHGFHFYKGSPFKNWLLYYNVEKLMAKYTDCIITINQEDYYTAKLKFNTKYIEHVHGVGVDLIKFTVISEEEKQRLRVEKGYSKEDFILIYPAELSTRKNQSMLIEVVEILKDTIPNLKLLLPGEQTLGDLYKRIANKRGVSEHIEFLGFRNDIKELVAMSDVSVSSSLQEGLAVNIMEAMASGKPVVTTNCRGGADLIEDDVNGYVVAINDSKAMARRIIKLYEDRKLSLAMGLKGRAMMNKFSLENVKTEMQRVYKKVEERNSEFKLKNC</sequence>
<evidence type="ECO:0000259" key="2">
    <source>
        <dbReference type="Pfam" id="PF13477"/>
    </source>
</evidence>
<dbReference type="OrthoDB" id="9806653at2"/>
<organism evidence="3 4">
    <name type="scientific">Anaeromicrobium sediminis</name>
    <dbReference type="NCBI Taxonomy" id="1478221"/>
    <lineage>
        <taxon>Bacteria</taxon>
        <taxon>Bacillati</taxon>
        <taxon>Bacillota</taxon>
        <taxon>Clostridia</taxon>
        <taxon>Peptostreptococcales</taxon>
        <taxon>Thermotaleaceae</taxon>
        <taxon>Anaeromicrobium</taxon>
    </lineage>
</organism>
<evidence type="ECO:0000313" key="4">
    <source>
        <dbReference type="Proteomes" id="UP000216024"/>
    </source>
</evidence>
<reference evidence="3 4" key="1">
    <citation type="submission" date="2017-06" db="EMBL/GenBank/DDBJ databases">
        <title>Draft genome sequence of anaerobic fermentative bacterium Anaeromicrobium sediminis DY2726D isolated from West Pacific Ocean sediments.</title>
        <authorList>
            <person name="Zeng X."/>
        </authorList>
    </citation>
    <scope>NUCLEOTIDE SEQUENCE [LARGE SCALE GENOMIC DNA]</scope>
    <source>
        <strain evidence="3 4">DY2726D</strain>
    </source>
</reference>
<dbReference type="AlphaFoldDB" id="A0A267MII6"/>
<feature type="domain" description="Glycosyltransferase subfamily 4-like N-terminal" evidence="2">
    <location>
        <begin position="3"/>
        <end position="145"/>
    </location>
</feature>
<accession>A0A267MII6</accession>
<dbReference type="Proteomes" id="UP000216024">
    <property type="component" value="Unassembled WGS sequence"/>
</dbReference>
<dbReference type="Pfam" id="PF00534">
    <property type="entry name" value="Glycos_transf_1"/>
    <property type="match status" value="1"/>
</dbReference>
<feature type="domain" description="Glycosyl transferase family 1" evidence="1">
    <location>
        <begin position="183"/>
        <end position="347"/>
    </location>
</feature>
<proteinExistence type="predicted"/>
<dbReference type="SUPFAM" id="SSF53756">
    <property type="entry name" value="UDP-Glycosyltransferase/glycogen phosphorylase"/>
    <property type="match status" value="1"/>
</dbReference>
<comment type="caution">
    <text evidence="3">The sequence shown here is derived from an EMBL/GenBank/DDBJ whole genome shotgun (WGS) entry which is preliminary data.</text>
</comment>
<keyword evidence="4" id="KW-1185">Reference proteome</keyword>
<evidence type="ECO:0000313" key="3">
    <source>
        <dbReference type="EMBL" id="PAB59394.1"/>
    </source>
</evidence>
<dbReference type="Gene3D" id="3.40.50.2000">
    <property type="entry name" value="Glycogen Phosphorylase B"/>
    <property type="match status" value="2"/>
</dbReference>
<dbReference type="CDD" id="cd03808">
    <property type="entry name" value="GT4_CapM-like"/>
    <property type="match status" value="1"/>
</dbReference>
<dbReference type="PANTHER" id="PTHR12526">
    <property type="entry name" value="GLYCOSYLTRANSFERASE"/>
    <property type="match status" value="1"/>
</dbReference>
<dbReference type="PANTHER" id="PTHR12526:SF630">
    <property type="entry name" value="GLYCOSYLTRANSFERASE"/>
    <property type="match status" value="1"/>
</dbReference>
<keyword evidence="3" id="KW-0808">Transferase</keyword>
<dbReference type="InterPro" id="IPR001296">
    <property type="entry name" value="Glyco_trans_1"/>
</dbReference>
<dbReference type="EMBL" id="NIBG01000008">
    <property type="protein sequence ID" value="PAB59394.1"/>
    <property type="molecule type" value="Genomic_DNA"/>
</dbReference>
<dbReference type="RefSeq" id="WP_095133774.1">
    <property type="nucleotide sequence ID" value="NZ_NIBG01000008.1"/>
</dbReference>
<protein>
    <submittedName>
        <fullName evidence="3">Glycosyltransferase family 1 protein</fullName>
    </submittedName>
</protein>
<name>A0A267MII6_9FIRM</name>
<dbReference type="Pfam" id="PF13477">
    <property type="entry name" value="Glyco_trans_4_2"/>
    <property type="match status" value="1"/>
</dbReference>
<gene>
    <name evidence="3" type="ORF">CCE28_11080</name>
</gene>
<dbReference type="InterPro" id="IPR028098">
    <property type="entry name" value="Glyco_trans_4-like_N"/>
</dbReference>